<accession>A0A2U3MUN7</accession>
<dbReference type="InterPro" id="IPR036390">
    <property type="entry name" value="WH_DNA-bd_sf"/>
</dbReference>
<organism evidence="6 7">
    <name type="scientific">Acinetobacter stercoris</name>
    <dbReference type="NCBI Taxonomy" id="2126983"/>
    <lineage>
        <taxon>Bacteria</taxon>
        <taxon>Pseudomonadati</taxon>
        <taxon>Pseudomonadota</taxon>
        <taxon>Gammaproteobacteria</taxon>
        <taxon>Moraxellales</taxon>
        <taxon>Moraxellaceae</taxon>
        <taxon>Acinetobacter</taxon>
    </lineage>
</organism>
<keyword evidence="4" id="KW-0804">Transcription</keyword>
<dbReference type="GO" id="GO:0000976">
    <property type="term" value="F:transcription cis-regulatory region binding"/>
    <property type="evidence" value="ECO:0007669"/>
    <property type="project" value="TreeGrafter"/>
</dbReference>
<proteinExistence type="inferred from homology"/>
<evidence type="ECO:0000256" key="4">
    <source>
        <dbReference type="ARBA" id="ARBA00023163"/>
    </source>
</evidence>
<evidence type="ECO:0000256" key="1">
    <source>
        <dbReference type="ARBA" id="ARBA00009437"/>
    </source>
</evidence>
<dbReference type="OrthoDB" id="8587655at2"/>
<dbReference type="SUPFAM" id="SSF53850">
    <property type="entry name" value="Periplasmic binding protein-like II"/>
    <property type="match status" value="1"/>
</dbReference>
<dbReference type="Pfam" id="PF00126">
    <property type="entry name" value="HTH_1"/>
    <property type="match status" value="1"/>
</dbReference>
<keyword evidence="3" id="KW-0238">DNA-binding</keyword>
<dbReference type="RefSeq" id="WP_121972630.1">
    <property type="nucleotide sequence ID" value="NZ_OOGT01000006.1"/>
</dbReference>
<dbReference type="AlphaFoldDB" id="A0A2U3MUN7"/>
<dbReference type="EMBL" id="OOGT01000006">
    <property type="protein sequence ID" value="SPL69063.1"/>
    <property type="molecule type" value="Genomic_DNA"/>
</dbReference>
<evidence type="ECO:0000259" key="5">
    <source>
        <dbReference type="PROSITE" id="PS50931"/>
    </source>
</evidence>
<dbReference type="Proteomes" id="UP000245974">
    <property type="component" value="Unassembled WGS sequence"/>
</dbReference>
<gene>
    <name evidence="6" type="primary">allS</name>
    <name evidence="6" type="ORF">KPC_0241</name>
</gene>
<sequence length="306" mass="34690">MKTKKLNQVTDFDIKLLKIFKTVSETGSFTAAESLLGISRSAISLHMSDLEKRLGVRLCQRGRAGFSLTHEGQEILNYTDTLIASIEDFRLKVNQIHKKLKGDLNIGIINNLVTMPKSYITHTLKQLTQESSEVQVNISMSTLADIECKVMDGRLHLGAIPLVTPLSGLDYFDLYAEQSFLYCGKDHPLFEKELELSHSDLHEWNAVMPSYTLSPKALQLYQNLNCTATASDREGIAFLILTGNFIGFLPDHYAKKWVENSDMKPLFIESFHYDTRICLVTSKGKKRNMIVESFFEKITDIITQNK</sequence>
<dbReference type="InterPro" id="IPR000847">
    <property type="entry name" value="LysR_HTH_N"/>
</dbReference>
<keyword evidence="2" id="KW-0805">Transcription regulation</keyword>
<dbReference type="InParanoid" id="A0A2U3MUN7"/>
<dbReference type="InterPro" id="IPR005119">
    <property type="entry name" value="LysR_subst-bd"/>
</dbReference>
<evidence type="ECO:0000256" key="2">
    <source>
        <dbReference type="ARBA" id="ARBA00023015"/>
    </source>
</evidence>
<dbReference type="PROSITE" id="PS50931">
    <property type="entry name" value="HTH_LYSR"/>
    <property type="match status" value="1"/>
</dbReference>
<keyword evidence="7" id="KW-1185">Reference proteome</keyword>
<dbReference type="Gene3D" id="1.10.10.10">
    <property type="entry name" value="Winged helix-like DNA-binding domain superfamily/Winged helix DNA-binding domain"/>
    <property type="match status" value="1"/>
</dbReference>
<evidence type="ECO:0000313" key="6">
    <source>
        <dbReference type="EMBL" id="SPL69063.1"/>
    </source>
</evidence>
<evidence type="ECO:0000313" key="7">
    <source>
        <dbReference type="Proteomes" id="UP000245974"/>
    </source>
</evidence>
<reference evidence="7" key="1">
    <citation type="submission" date="2018-03" db="EMBL/GenBank/DDBJ databases">
        <authorList>
            <person name="Blom J."/>
        </authorList>
    </citation>
    <scope>NUCLEOTIDE SEQUENCE [LARGE SCALE GENOMIC DNA]</scope>
    <source>
        <strain evidence="7">KPC-SM-21</strain>
    </source>
</reference>
<dbReference type="Gene3D" id="3.40.190.290">
    <property type="match status" value="1"/>
</dbReference>
<dbReference type="InterPro" id="IPR036388">
    <property type="entry name" value="WH-like_DNA-bd_sf"/>
</dbReference>
<comment type="similarity">
    <text evidence="1">Belongs to the LysR transcriptional regulatory family.</text>
</comment>
<dbReference type="PANTHER" id="PTHR30126">
    <property type="entry name" value="HTH-TYPE TRANSCRIPTIONAL REGULATOR"/>
    <property type="match status" value="1"/>
</dbReference>
<protein>
    <submittedName>
        <fullName evidence="6">HTH-type transcriptional activator AllS</fullName>
    </submittedName>
</protein>
<feature type="domain" description="HTH lysR-type" evidence="5">
    <location>
        <begin position="12"/>
        <end position="69"/>
    </location>
</feature>
<dbReference type="Pfam" id="PF03466">
    <property type="entry name" value="LysR_substrate"/>
    <property type="match status" value="1"/>
</dbReference>
<dbReference type="GO" id="GO:0003700">
    <property type="term" value="F:DNA-binding transcription factor activity"/>
    <property type="evidence" value="ECO:0007669"/>
    <property type="project" value="InterPro"/>
</dbReference>
<dbReference type="CDD" id="cd05466">
    <property type="entry name" value="PBP2_LTTR_substrate"/>
    <property type="match status" value="1"/>
</dbReference>
<name>A0A2U3MUN7_9GAMM</name>
<dbReference type="SUPFAM" id="SSF46785">
    <property type="entry name" value="Winged helix' DNA-binding domain"/>
    <property type="match status" value="1"/>
</dbReference>
<evidence type="ECO:0000256" key="3">
    <source>
        <dbReference type="ARBA" id="ARBA00023125"/>
    </source>
</evidence>
<dbReference type="PANTHER" id="PTHR30126:SF98">
    <property type="entry name" value="HTH-TYPE TRANSCRIPTIONAL ACTIVATOR BAUR"/>
    <property type="match status" value="1"/>
</dbReference>